<dbReference type="GO" id="GO:0045490">
    <property type="term" value="P:pectin catabolic process"/>
    <property type="evidence" value="ECO:0007669"/>
    <property type="project" value="UniProtKB-ARBA"/>
</dbReference>
<evidence type="ECO:0000256" key="2">
    <source>
        <dbReference type="ARBA" id="ARBA00008834"/>
    </source>
</evidence>
<evidence type="ECO:0000256" key="7">
    <source>
        <dbReference type="ARBA" id="ARBA00023157"/>
    </source>
</evidence>
<reference evidence="13 14" key="1">
    <citation type="submission" date="2016-03" db="EMBL/GenBank/DDBJ databases">
        <title>Choanephora cucurbitarum.</title>
        <authorList>
            <person name="Min B."/>
            <person name="Park H."/>
            <person name="Park J.-H."/>
            <person name="Shin H.-D."/>
            <person name="Choi I.-G."/>
        </authorList>
    </citation>
    <scope>NUCLEOTIDE SEQUENCE [LARGE SCALE GENOMIC DNA]</scope>
    <source>
        <strain evidence="13 14">KUS-F28377</strain>
    </source>
</reference>
<dbReference type="GO" id="GO:0004650">
    <property type="term" value="F:polygalacturonase activity"/>
    <property type="evidence" value="ECO:0007669"/>
    <property type="project" value="InterPro"/>
</dbReference>
<name>A0A1C7N255_9FUNG</name>
<dbReference type="Pfam" id="PF00295">
    <property type="entry name" value="Glyco_hydro_28"/>
    <property type="match status" value="1"/>
</dbReference>
<evidence type="ECO:0000313" key="14">
    <source>
        <dbReference type="Proteomes" id="UP000093000"/>
    </source>
</evidence>
<dbReference type="GO" id="GO:0046576">
    <property type="term" value="F:rhamnogalacturonan alpha-L-rhamnopyranosyl-(1-&gt;4)-alpha-D-galactopyranosyluronide lyase activity"/>
    <property type="evidence" value="ECO:0007669"/>
    <property type="project" value="UniProtKB-ARBA"/>
</dbReference>
<organism evidence="13 14">
    <name type="scientific">Choanephora cucurbitarum</name>
    <dbReference type="NCBI Taxonomy" id="101091"/>
    <lineage>
        <taxon>Eukaryota</taxon>
        <taxon>Fungi</taxon>
        <taxon>Fungi incertae sedis</taxon>
        <taxon>Mucoromycota</taxon>
        <taxon>Mucoromycotina</taxon>
        <taxon>Mucoromycetes</taxon>
        <taxon>Mucorales</taxon>
        <taxon>Mucorineae</taxon>
        <taxon>Choanephoraceae</taxon>
        <taxon>Choanephoroideae</taxon>
        <taxon>Choanephora</taxon>
    </lineage>
</organism>
<keyword evidence="14" id="KW-1185">Reference proteome</keyword>
<dbReference type="InterPro" id="IPR006626">
    <property type="entry name" value="PbH1"/>
</dbReference>
<keyword evidence="6 11" id="KW-0378">Hydrolase</keyword>
<accession>A0A1C7N255</accession>
<sequence length="381" mass="40471">MVYVPSLTSAFALLTVLATSAQAATCTVSNKGNVANNIVSAFNNCKNGGTVVFTKGVTYNLNDLVQVQGLKNVNVHFYGTLNLPDYNTKYNGKSAYFIIKGDKINFDGGNTGVFNGNGQKWWDAKNRKAPTVLRITATGGSNFANFKIVQAPRAHIGITSSDGVTLNKITINTVSKSSNDAHNTDAVDISNSKNVNWFNSVVRNGDDCMAINGNTSNVNVDNVQCTGSHGFSVGSLGKGGETAVVSNIKVANSKCTNCQNGLRIKTWPGGKGSVSNVQFSNVQLNNSDNPILITTHYCDNNQQSFCKGNDNASLSIKNVQIKNISGSVSSKGRPAISINCSKNTPCSNFSLSNINISKSSKTKKNECINLSGSNSIAYCKQ</sequence>
<dbReference type="PANTHER" id="PTHR31736">
    <property type="match status" value="1"/>
</dbReference>
<keyword evidence="3" id="KW-0964">Secreted</keyword>
<feature type="chain" id="PRO_5008889433" evidence="12">
    <location>
        <begin position="24"/>
        <end position="381"/>
    </location>
</feature>
<dbReference type="Gene3D" id="2.160.20.10">
    <property type="entry name" value="Single-stranded right-handed beta-helix, Pectin lyase-like"/>
    <property type="match status" value="1"/>
</dbReference>
<dbReference type="GO" id="GO:0071555">
    <property type="term" value="P:cell wall organization"/>
    <property type="evidence" value="ECO:0007669"/>
    <property type="project" value="UniProtKB-KW"/>
</dbReference>
<keyword evidence="4 12" id="KW-0732">Signal</keyword>
<dbReference type="InterPro" id="IPR000743">
    <property type="entry name" value="Glyco_hydro_28"/>
</dbReference>
<dbReference type="Proteomes" id="UP000093000">
    <property type="component" value="Unassembled WGS sequence"/>
</dbReference>
<evidence type="ECO:0000256" key="3">
    <source>
        <dbReference type="ARBA" id="ARBA00022525"/>
    </source>
</evidence>
<evidence type="ECO:0000256" key="12">
    <source>
        <dbReference type="SAM" id="SignalP"/>
    </source>
</evidence>
<evidence type="ECO:0000256" key="1">
    <source>
        <dbReference type="ARBA" id="ARBA00004613"/>
    </source>
</evidence>
<comment type="caution">
    <text evidence="13">The sequence shown here is derived from an EMBL/GenBank/DDBJ whole genome shotgun (WGS) entry which is preliminary data.</text>
</comment>
<evidence type="ECO:0000313" key="13">
    <source>
        <dbReference type="EMBL" id="OBZ83117.1"/>
    </source>
</evidence>
<comment type="similarity">
    <text evidence="2 11">Belongs to the glycosyl hydrolase 28 family.</text>
</comment>
<protein>
    <submittedName>
        <fullName evidence="13">Exopolygalacturonase rpg16</fullName>
    </submittedName>
</protein>
<gene>
    <name evidence="13" type="primary">rpg16_4</name>
    <name evidence="13" type="ORF">A0J61_08829</name>
</gene>
<evidence type="ECO:0000256" key="4">
    <source>
        <dbReference type="ARBA" id="ARBA00022729"/>
    </source>
</evidence>
<dbReference type="AlphaFoldDB" id="A0A1C7N255"/>
<dbReference type="SUPFAM" id="SSF51126">
    <property type="entry name" value="Pectin lyase-like"/>
    <property type="match status" value="1"/>
</dbReference>
<dbReference type="STRING" id="101091.A0A1C7N255"/>
<keyword evidence="8" id="KW-0325">Glycoprotein</keyword>
<keyword evidence="7" id="KW-1015">Disulfide bond</keyword>
<evidence type="ECO:0000256" key="10">
    <source>
        <dbReference type="ARBA" id="ARBA00023316"/>
    </source>
</evidence>
<feature type="signal peptide" evidence="12">
    <location>
        <begin position="1"/>
        <end position="23"/>
    </location>
</feature>
<evidence type="ECO:0000256" key="11">
    <source>
        <dbReference type="RuleBase" id="RU361169"/>
    </source>
</evidence>
<dbReference type="InParanoid" id="A0A1C7N255"/>
<dbReference type="InterPro" id="IPR011050">
    <property type="entry name" value="Pectin_lyase_fold/virulence"/>
</dbReference>
<dbReference type="PANTHER" id="PTHR31736:SF19">
    <property type="entry name" value="PECTIN LYASE SUPERFAMILY PROTEIN-RELATED"/>
    <property type="match status" value="1"/>
</dbReference>
<dbReference type="EMBL" id="LUGH01000718">
    <property type="protein sequence ID" value="OBZ83117.1"/>
    <property type="molecule type" value="Genomic_DNA"/>
</dbReference>
<dbReference type="InterPro" id="IPR012334">
    <property type="entry name" value="Pectin_lyas_fold"/>
</dbReference>
<comment type="subcellular location">
    <subcellularLocation>
        <location evidence="1">Secreted</location>
    </subcellularLocation>
</comment>
<evidence type="ECO:0000256" key="8">
    <source>
        <dbReference type="ARBA" id="ARBA00023180"/>
    </source>
</evidence>
<evidence type="ECO:0000256" key="9">
    <source>
        <dbReference type="ARBA" id="ARBA00023295"/>
    </source>
</evidence>
<keyword evidence="5" id="KW-0677">Repeat</keyword>
<evidence type="ECO:0000256" key="5">
    <source>
        <dbReference type="ARBA" id="ARBA00022737"/>
    </source>
</evidence>
<evidence type="ECO:0000256" key="6">
    <source>
        <dbReference type="ARBA" id="ARBA00022801"/>
    </source>
</evidence>
<dbReference type="OrthoDB" id="187139at2759"/>
<keyword evidence="9 11" id="KW-0326">Glycosidase</keyword>
<dbReference type="GO" id="GO:0005576">
    <property type="term" value="C:extracellular region"/>
    <property type="evidence" value="ECO:0007669"/>
    <property type="project" value="UniProtKB-SubCell"/>
</dbReference>
<proteinExistence type="inferred from homology"/>
<dbReference type="SMART" id="SM00710">
    <property type="entry name" value="PbH1"/>
    <property type="match status" value="6"/>
</dbReference>
<keyword evidence="10" id="KW-0961">Cell wall biogenesis/degradation</keyword>